<evidence type="ECO:0000313" key="1">
    <source>
        <dbReference type="EMBL" id="VFS57909.1"/>
    </source>
</evidence>
<protein>
    <submittedName>
        <fullName evidence="1">Uncharacterized protein</fullName>
    </submittedName>
</protein>
<evidence type="ECO:0000313" key="2">
    <source>
        <dbReference type="Proteomes" id="UP000401081"/>
    </source>
</evidence>
<proteinExistence type="predicted"/>
<name>A0A485ANA9_KLUCR</name>
<gene>
    <name evidence="1" type="ORF">NCTC12993_00855</name>
</gene>
<dbReference type="Proteomes" id="UP000401081">
    <property type="component" value="Unassembled WGS sequence"/>
</dbReference>
<dbReference type="SUPFAM" id="SSF53335">
    <property type="entry name" value="S-adenosyl-L-methionine-dependent methyltransferases"/>
    <property type="match status" value="1"/>
</dbReference>
<dbReference type="InterPro" id="IPR029063">
    <property type="entry name" value="SAM-dependent_MTases_sf"/>
</dbReference>
<organism evidence="1 2">
    <name type="scientific">Kluyvera cryocrescens</name>
    <name type="common">Kluyvera citrophila</name>
    <dbReference type="NCBI Taxonomy" id="580"/>
    <lineage>
        <taxon>Bacteria</taxon>
        <taxon>Pseudomonadati</taxon>
        <taxon>Pseudomonadota</taxon>
        <taxon>Gammaproteobacteria</taxon>
        <taxon>Enterobacterales</taxon>
        <taxon>Enterobacteriaceae</taxon>
        <taxon>Kluyvera</taxon>
    </lineage>
</organism>
<keyword evidence="2" id="KW-1185">Reference proteome</keyword>
<reference evidence="1 2" key="1">
    <citation type="submission" date="2019-03" db="EMBL/GenBank/DDBJ databases">
        <authorList>
            <consortium name="Pathogen Informatics"/>
        </authorList>
    </citation>
    <scope>NUCLEOTIDE SEQUENCE [LARGE SCALE GENOMIC DNA]</scope>
    <source>
        <strain evidence="1 2">NCTC12993</strain>
    </source>
</reference>
<sequence>MPVCSPTRYPGAAILTVSCGEADRVLIDDGWLIISSFNPVSLMGLRKLMPVLRKSVPYNSRMFTLTRQLDWLALLNFEVLHQSQFQVLPWAKQGGGAFGHAFTGIRLSTVDCCA</sequence>
<dbReference type="AlphaFoldDB" id="A0A485ANA9"/>
<dbReference type="EMBL" id="CAADJD010000010">
    <property type="protein sequence ID" value="VFS57909.1"/>
    <property type="molecule type" value="Genomic_DNA"/>
</dbReference>
<accession>A0A485ANA9</accession>